<keyword evidence="3" id="KW-1185">Reference proteome</keyword>
<feature type="region of interest" description="Disordered" evidence="1">
    <location>
        <begin position="1"/>
        <end position="61"/>
    </location>
</feature>
<dbReference type="AlphaFoldDB" id="A0A8H6KLU8"/>
<dbReference type="Proteomes" id="UP000654918">
    <property type="component" value="Unassembled WGS sequence"/>
</dbReference>
<organism evidence="2 3">
    <name type="scientific">Colletotrichum plurivorum</name>
    <dbReference type="NCBI Taxonomy" id="2175906"/>
    <lineage>
        <taxon>Eukaryota</taxon>
        <taxon>Fungi</taxon>
        <taxon>Dikarya</taxon>
        <taxon>Ascomycota</taxon>
        <taxon>Pezizomycotina</taxon>
        <taxon>Sordariomycetes</taxon>
        <taxon>Hypocreomycetidae</taxon>
        <taxon>Glomerellales</taxon>
        <taxon>Glomerellaceae</taxon>
        <taxon>Colletotrichum</taxon>
        <taxon>Colletotrichum orchidearum species complex</taxon>
    </lineage>
</organism>
<dbReference type="EMBL" id="WIGO01000058">
    <property type="protein sequence ID" value="KAF6833460.1"/>
    <property type="molecule type" value="Genomic_DNA"/>
</dbReference>
<evidence type="ECO:0000256" key="1">
    <source>
        <dbReference type="SAM" id="MobiDB-lite"/>
    </source>
</evidence>
<comment type="caution">
    <text evidence="2">The sequence shown here is derived from an EMBL/GenBank/DDBJ whole genome shotgun (WGS) entry which is preliminary data.</text>
</comment>
<evidence type="ECO:0000313" key="3">
    <source>
        <dbReference type="Proteomes" id="UP000654918"/>
    </source>
</evidence>
<evidence type="ECO:0000313" key="2">
    <source>
        <dbReference type="EMBL" id="KAF6833460.1"/>
    </source>
</evidence>
<proteinExistence type="predicted"/>
<feature type="compositionally biased region" description="Low complexity" evidence="1">
    <location>
        <begin position="17"/>
        <end position="33"/>
    </location>
</feature>
<accession>A0A8H6KLU8</accession>
<name>A0A8H6KLU8_9PEZI</name>
<protein>
    <submittedName>
        <fullName evidence="2">Uncharacterized protein</fullName>
    </submittedName>
</protein>
<feature type="compositionally biased region" description="Basic and acidic residues" evidence="1">
    <location>
        <begin position="34"/>
        <end position="50"/>
    </location>
</feature>
<reference evidence="2" key="1">
    <citation type="journal article" date="2020" name="Phytopathology">
        <title>Genome Sequence Resources of Colletotrichum truncatum, C. plurivorum, C. musicola, and C. sojae: Four Species Pathogenic to Soybean (Glycine max).</title>
        <authorList>
            <person name="Rogerio F."/>
            <person name="Boufleur T.R."/>
            <person name="Ciampi-Guillardi M."/>
            <person name="Sukno S.A."/>
            <person name="Thon M.R."/>
            <person name="Massola Junior N.S."/>
            <person name="Baroncelli R."/>
        </authorList>
    </citation>
    <scope>NUCLEOTIDE SEQUENCE</scope>
    <source>
        <strain evidence="2">LFN00145</strain>
    </source>
</reference>
<gene>
    <name evidence="2" type="ORF">CPLU01_05498</name>
</gene>
<sequence>MLPLLQDGSDRLGLAPGAERQGGCECAAGAGSSREMRRFEGEGKAGDAQRHGVGVGGGRREGGVLTVCRSVSSQPSACV</sequence>